<dbReference type="Proteomes" id="UP000270094">
    <property type="component" value="Unassembled WGS sequence"/>
</dbReference>
<name>A0A3P7IV77_STRVU</name>
<organism evidence="1 2">
    <name type="scientific">Strongylus vulgaris</name>
    <name type="common">Blood worm</name>
    <dbReference type="NCBI Taxonomy" id="40348"/>
    <lineage>
        <taxon>Eukaryota</taxon>
        <taxon>Metazoa</taxon>
        <taxon>Ecdysozoa</taxon>
        <taxon>Nematoda</taxon>
        <taxon>Chromadorea</taxon>
        <taxon>Rhabditida</taxon>
        <taxon>Rhabditina</taxon>
        <taxon>Rhabditomorpha</taxon>
        <taxon>Strongyloidea</taxon>
        <taxon>Strongylidae</taxon>
        <taxon>Strongylus</taxon>
    </lineage>
</organism>
<keyword evidence="2" id="KW-1185">Reference proteome</keyword>
<proteinExistence type="predicted"/>
<accession>A0A3P7IV77</accession>
<protein>
    <submittedName>
        <fullName evidence="1">Uncharacterized protein</fullName>
    </submittedName>
</protein>
<gene>
    <name evidence="1" type="ORF">SVUK_LOCUS9054</name>
</gene>
<reference evidence="1 2" key="1">
    <citation type="submission" date="2018-11" db="EMBL/GenBank/DDBJ databases">
        <authorList>
            <consortium name="Pathogen Informatics"/>
        </authorList>
    </citation>
    <scope>NUCLEOTIDE SEQUENCE [LARGE SCALE GENOMIC DNA]</scope>
</reference>
<sequence length="74" mass="8734">MERGTYWIGYGFVTSDCSVICYPVSEIPRRKRCRVRYRSEQDCHRNDFKYEDDPSSVQGRIHVPSVFCCCTRTS</sequence>
<dbReference type="EMBL" id="UYYB01033928">
    <property type="protein sequence ID" value="VDM74056.1"/>
    <property type="molecule type" value="Genomic_DNA"/>
</dbReference>
<evidence type="ECO:0000313" key="1">
    <source>
        <dbReference type="EMBL" id="VDM74056.1"/>
    </source>
</evidence>
<evidence type="ECO:0000313" key="2">
    <source>
        <dbReference type="Proteomes" id="UP000270094"/>
    </source>
</evidence>
<dbReference type="AlphaFoldDB" id="A0A3P7IV77"/>